<organism evidence="3 4">
    <name type="scientific">Spirosoma telluris</name>
    <dbReference type="NCBI Taxonomy" id="2183553"/>
    <lineage>
        <taxon>Bacteria</taxon>
        <taxon>Pseudomonadati</taxon>
        <taxon>Bacteroidota</taxon>
        <taxon>Cytophagia</taxon>
        <taxon>Cytophagales</taxon>
        <taxon>Cytophagaceae</taxon>
        <taxon>Spirosoma</taxon>
    </lineage>
</organism>
<feature type="domain" description="DUF4440" evidence="2">
    <location>
        <begin position="44"/>
        <end position="142"/>
    </location>
</feature>
<comment type="caution">
    <text evidence="3">The sequence shown here is derived from an EMBL/GenBank/DDBJ whole genome shotgun (WGS) entry which is preliminary data.</text>
</comment>
<sequence length="151" mass="16455">MKPIFIILCLLCLGAKSLAQQPRTTFPPTESLPSVTLPPDIDLVLRNYEREWQANNTEKLVSLFTPDGFVMQPNRPAIQGHKNLKLAYSRSAGSALFLRALSFAQSGSVGYIIGAYRATSTGPDSGKFILALKKGADGRWLIAADMDNSVK</sequence>
<evidence type="ECO:0000259" key="2">
    <source>
        <dbReference type="Pfam" id="PF14534"/>
    </source>
</evidence>
<dbReference type="AlphaFoldDB" id="A0A327NG25"/>
<keyword evidence="4" id="KW-1185">Reference proteome</keyword>
<dbReference type="RefSeq" id="WP_111341353.1">
    <property type="nucleotide sequence ID" value="NZ_QLII01000001.1"/>
</dbReference>
<dbReference type="InterPro" id="IPR032710">
    <property type="entry name" value="NTF2-like_dom_sf"/>
</dbReference>
<proteinExistence type="predicted"/>
<dbReference type="Proteomes" id="UP000249016">
    <property type="component" value="Unassembled WGS sequence"/>
</dbReference>
<dbReference type="InterPro" id="IPR027843">
    <property type="entry name" value="DUF4440"/>
</dbReference>
<protein>
    <submittedName>
        <fullName evidence="3">DUF4440 domain-containing protein</fullName>
    </submittedName>
</protein>
<dbReference type="EMBL" id="QLII01000001">
    <property type="protein sequence ID" value="RAI74310.1"/>
    <property type="molecule type" value="Genomic_DNA"/>
</dbReference>
<feature type="chain" id="PRO_5016434186" evidence="1">
    <location>
        <begin position="20"/>
        <end position="151"/>
    </location>
</feature>
<reference evidence="3 4" key="1">
    <citation type="submission" date="2018-06" db="EMBL/GenBank/DDBJ databases">
        <title>Spirosoma sp. HMF3257 Genome sequencing and assembly.</title>
        <authorList>
            <person name="Kang H."/>
            <person name="Cha I."/>
            <person name="Kim H."/>
            <person name="Kang J."/>
            <person name="Joh K."/>
        </authorList>
    </citation>
    <scope>NUCLEOTIDE SEQUENCE [LARGE SCALE GENOMIC DNA]</scope>
    <source>
        <strain evidence="3 4">HMF3257</strain>
    </source>
</reference>
<dbReference type="OrthoDB" id="9814425at2"/>
<keyword evidence="1" id="KW-0732">Signal</keyword>
<feature type="signal peptide" evidence="1">
    <location>
        <begin position="1"/>
        <end position="19"/>
    </location>
</feature>
<gene>
    <name evidence="3" type="ORF">HMF3257_08285</name>
</gene>
<name>A0A327NG25_9BACT</name>
<dbReference type="Gene3D" id="3.10.450.50">
    <property type="match status" value="1"/>
</dbReference>
<evidence type="ECO:0000313" key="3">
    <source>
        <dbReference type="EMBL" id="RAI74310.1"/>
    </source>
</evidence>
<evidence type="ECO:0000313" key="4">
    <source>
        <dbReference type="Proteomes" id="UP000249016"/>
    </source>
</evidence>
<evidence type="ECO:0000256" key="1">
    <source>
        <dbReference type="SAM" id="SignalP"/>
    </source>
</evidence>
<accession>A0A327NG25</accession>
<dbReference type="Pfam" id="PF14534">
    <property type="entry name" value="DUF4440"/>
    <property type="match status" value="1"/>
</dbReference>
<dbReference type="SUPFAM" id="SSF54427">
    <property type="entry name" value="NTF2-like"/>
    <property type="match status" value="1"/>
</dbReference>